<proteinExistence type="predicted"/>
<sequence>MLLNDWFWATLPDDSWTVTDDGQRIITDVALRGWLSGFDRYAILDESADNVTPETTGETVERESAENDKLELVVAELGELSRQVAQLAGMIDGKAGANIDSEEVEAW</sequence>
<reference evidence="1" key="1">
    <citation type="journal article" date="2021" name="Proc. Natl. Acad. Sci. U.S.A.">
        <title>A Catalog of Tens of Thousands of Viruses from Human Metagenomes Reveals Hidden Associations with Chronic Diseases.</title>
        <authorList>
            <person name="Tisza M.J."/>
            <person name="Buck C.B."/>
        </authorList>
    </citation>
    <scope>NUCLEOTIDE SEQUENCE</scope>
    <source>
        <strain evidence="1">Cte242</strain>
    </source>
</reference>
<organism evidence="1">
    <name type="scientific">Podoviridae sp. cte242</name>
    <dbReference type="NCBI Taxonomy" id="2825264"/>
    <lineage>
        <taxon>Viruses</taxon>
        <taxon>Duplodnaviria</taxon>
        <taxon>Heunggongvirae</taxon>
        <taxon>Uroviricota</taxon>
        <taxon>Caudoviricetes</taxon>
    </lineage>
</organism>
<protein>
    <submittedName>
        <fullName evidence="1">Uncharacterized protein</fullName>
    </submittedName>
</protein>
<evidence type="ECO:0000313" key="1">
    <source>
        <dbReference type="EMBL" id="DAF88649.1"/>
    </source>
</evidence>
<dbReference type="EMBL" id="BK015989">
    <property type="protein sequence ID" value="DAF88649.1"/>
    <property type="molecule type" value="Genomic_DNA"/>
</dbReference>
<name>A0A8S5U2F5_9CAUD</name>
<accession>A0A8S5U2F5</accession>